<dbReference type="PANTHER" id="PTHR46114:SF1">
    <property type="entry name" value="ZAD DOMAIN-CONTAINING PROTEIN"/>
    <property type="match status" value="1"/>
</dbReference>
<comment type="caution">
    <text evidence="1">The sequence shown here is derived from an EMBL/GenBank/DDBJ whole genome shotgun (WGS) entry which is preliminary data.</text>
</comment>
<evidence type="ECO:0000313" key="2">
    <source>
        <dbReference type="Proteomes" id="UP000499080"/>
    </source>
</evidence>
<name>A0A4Y2IT43_ARAVE</name>
<dbReference type="OrthoDB" id="6721348at2759"/>
<dbReference type="AlphaFoldDB" id="A0A4Y2IT43"/>
<protein>
    <submittedName>
        <fullName evidence="1">Uncharacterized protein</fullName>
    </submittedName>
</protein>
<dbReference type="Proteomes" id="UP000499080">
    <property type="component" value="Unassembled WGS sequence"/>
</dbReference>
<evidence type="ECO:0000313" key="1">
    <source>
        <dbReference type="EMBL" id="GBM80409.1"/>
    </source>
</evidence>
<proteinExistence type="predicted"/>
<dbReference type="EMBL" id="BGPR01002881">
    <property type="protein sequence ID" value="GBM80409.1"/>
    <property type="molecule type" value="Genomic_DNA"/>
</dbReference>
<accession>A0A4Y2IT43</accession>
<keyword evidence="2" id="KW-1185">Reference proteome</keyword>
<organism evidence="1 2">
    <name type="scientific">Araneus ventricosus</name>
    <name type="common">Orbweaver spider</name>
    <name type="synonym">Epeira ventricosa</name>
    <dbReference type="NCBI Taxonomy" id="182803"/>
    <lineage>
        <taxon>Eukaryota</taxon>
        <taxon>Metazoa</taxon>
        <taxon>Ecdysozoa</taxon>
        <taxon>Arthropoda</taxon>
        <taxon>Chelicerata</taxon>
        <taxon>Arachnida</taxon>
        <taxon>Araneae</taxon>
        <taxon>Araneomorphae</taxon>
        <taxon>Entelegynae</taxon>
        <taxon>Araneoidea</taxon>
        <taxon>Araneidae</taxon>
        <taxon>Araneus</taxon>
    </lineage>
</organism>
<dbReference type="PANTHER" id="PTHR46114">
    <property type="entry name" value="APPLE DOMAIN-CONTAINING PROTEIN"/>
    <property type="match status" value="1"/>
</dbReference>
<sequence>MGCNMSLKIHFLHSHLDFFPENFGTVSDEHGERFHQDISNMGARYQGKRNPKMLADYCSTLKMDIPQVKHRPSTQESEGF</sequence>
<reference evidence="1 2" key="1">
    <citation type="journal article" date="2019" name="Sci. Rep.">
        <title>Orb-weaving spider Araneus ventricosus genome elucidates the spidroin gene catalogue.</title>
        <authorList>
            <person name="Kono N."/>
            <person name="Nakamura H."/>
            <person name="Ohtoshi R."/>
            <person name="Moran D.A.P."/>
            <person name="Shinohara A."/>
            <person name="Yoshida Y."/>
            <person name="Fujiwara M."/>
            <person name="Mori M."/>
            <person name="Tomita M."/>
            <person name="Arakawa K."/>
        </authorList>
    </citation>
    <scope>NUCLEOTIDE SEQUENCE [LARGE SCALE GENOMIC DNA]</scope>
</reference>
<gene>
    <name evidence="1" type="ORF">AVEN_166261_1</name>
</gene>